<dbReference type="AlphaFoldDB" id="T5KTR9"/>
<evidence type="ECO:0000313" key="2">
    <source>
        <dbReference type="Proteomes" id="UP000016033"/>
    </source>
</evidence>
<organism evidence="1 2">
    <name type="scientific">Microbacterium maritypicum MF109</name>
    <dbReference type="NCBI Taxonomy" id="1333857"/>
    <lineage>
        <taxon>Bacteria</taxon>
        <taxon>Bacillati</taxon>
        <taxon>Actinomycetota</taxon>
        <taxon>Actinomycetes</taxon>
        <taxon>Micrococcales</taxon>
        <taxon>Microbacteriaceae</taxon>
        <taxon>Microbacterium</taxon>
    </lineage>
</organism>
<comment type="caution">
    <text evidence="1">The sequence shown here is derived from an EMBL/GenBank/DDBJ whole genome shotgun (WGS) entry which is preliminary data.</text>
</comment>
<dbReference type="Proteomes" id="UP000016033">
    <property type="component" value="Unassembled WGS sequence"/>
</dbReference>
<proteinExistence type="predicted"/>
<evidence type="ECO:0008006" key="3">
    <source>
        <dbReference type="Google" id="ProtNLM"/>
    </source>
</evidence>
<reference evidence="1 2" key="1">
    <citation type="journal article" date="2013" name="Genome Announc.">
        <title>Whole-genome sequences of five oyster-associated bacteria show potential for crude oil hydrocarbon degradation.</title>
        <authorList>
            <person name="Chauhan A."/>
            <person name="Green S."/>
            <person name="Pathak A."/>
            <person name="Thomas J."/>
            <person name="Venkatramanan R."/>
        </authorList>
    </citation>
    <scope>NUCLEOTIDE SEQUENCE [LARGE SCALE GENOMIC DNA]</scope>
    <source>
        <strain evidence="1 2">MF109</strain>
    </source>
</reference>
<dbReference type="RefSeq" id="WP_021198694.1">
    <property type="nucleotide sequence ID" value="NZ_ATAO01000079.1"/>
</dbReference>
<gene>
    <name evidence="1" type="ORF">L687_12405</name>
</gene>
<name>T5KTR9_MICMQ</name>
<protein>
    <recommendedName>
        <fullName evidence="3">LSM domain-containing protein</fullName>
    </recommendedName>
</protein>
<dbReference type="EMBL" id="ATAO01000079">
    <property type="protein sequence ID" value="EQM83414.1"/>
    <property type="molecule type" value="Genomic_DNA"/>
</dbReference>
<evidence type="ECO:0000313" key="1">
    <source>
        <dbReference type="EMBL" id="EQM83414.1"/>
    </source>
</evidence>
<accession>T5KTR9</accession>
<dbReference type="PATRIC" id="fig|1333857.3.peg.710"/>
<sequence length="69" mass="7415">MGAFRKVLLLRTVIVNLTDGSSISGVLYRDPGNLIVLKNATYFEPGAEPAPLDGDTVIDRAQVLFVQAP</sequence>